<feature type="transmembrane region" description="Helical" evidence="10">
    <location>
        <begin position="190"/>
        <end position="208"/>
    </location>
</feature>
<dbReference type="SMART" id="SM00382">
    <property type="entry name" value="AAA"/>
    <property type="match status" value="1"/>
</dbReference>
<evidence type="ECO:0000313" key="14">
    <source>
        <dbReference type="Proteomes" id="UP000046373"/>
    </source>
</evidence>
<keyword evidence="6 13" id="KW-0067">ATP-binding</keyword>
<evidence type="ECO:0000256" key="3">
    <source>
        <dbReference type="ARBA" id="ARBA00022448"/>
    </source>
</evidence>
<dbReference type="Pfam" id="PF00005">
    <property type="entry name" value="ABC_tran"/>
    <property type="match status" value="1"/>
</dbReference>
<feature type="region of interest" description="Disordered" evidence="9">
    <location>
        <begin position="614"/>
        <end position="635"/>
    </location>
</feature>
<evidence type="ECO:0000259" key="11">
    <source>
        <dbReference type="PROSITE" id="PS50893"/>
    </source>
</evidence>
<evidence type="ECO:0000256" key="10">
    <source>
        <dbReference type="SAM" id="Phobius"/>
    </source>
</evidence>
<protein>
    <submittedName>
        <fullName evidence="13">Uncharacterized ABC transporter ATP-binding protein y4gM</fullName>
    </submittedName>
</protein>
<evidence type="ECO:0000256" key="8">
    <source>
        <dbReference type="ARBA" id="ARBA00023136"/>
    </source>
</evidence>
<dbReference type="InterPro" id="IPR003593">
    <property type="entry name" value="AAA+_ATPase"/>
</dbReference>
<evidence type="ECO:0000259" key="12">
    <source>
        <dbReference type="PROSITE" id="PS50929"/>
    </source>
</evidence>
<evidence type="ECO:0000256" key="1">
    <source>
        <dbReference type="ARBA" id="ARBA00004651"/>
    </source>
</evidence>
<evidence type="ECO:0000256" key="4">
    <source>
        <dbReference type="ARBA" id="ARBA00022692"/>
    </source>
</evidence>
<dbReference type="GO" id="GO:0005524">
    <property type="term" value="F:ATP binding"/>
    <property type="evidence" value="ECO:0007669"/>
    <property type="project" value="UniProtKB-KW"/>
</dbReference>
<dbReference type="InterPro" id="IPR011527">
    <property type="entry name" value="ABC1_TM_dom"/>
</dbReference>
<feature type="domain" description="ABC transmembrane type-1" evidence="12">
    <location>
        <begin position="50"/>
        <end position="332"/>
    </location>
</feature>
<dbReference type="GO" id="GO:0034040">
    <property type="term" value="F:ATPase-coupled lipid transmembrane transporter activity"/>
    <property type="evidence" value="ECO:0007669"/>
    <property type="project" value="TreeGrafter"/>
</dbReference>
<comment type="similarity">
    <text evidence="2">Belongs to the ABC transporter superfamily.</text>
</comment>
<dbReference type="InterPro" id="IPR036640">
    <property type="entry name" value="ABC1_TM_sf"/>
</dbReference>
<dbReference type="Proteomes" id="UP000046373">
    <property type="component" value="Unassembled WGS sequence"/>
</dbReference>
<name>A0A090F0S3_MESPL</name>
<accession>A0A090F0S3</accession>
<dbReference type="SUPFAM" id="SSF52540">
    <property type="entry name" value="P-loop containing nucleoside triphosphate hydrolases"/>
    <property type="match status" value="1"/>
</dbReference>
<evidence type="ECO:0000313" key="13">
    <source>
        <dbReference type="EMBL" id="CDX37427.1"/>
    </source>
</evidence>
<feature type="domain" description="ABC transporter" evidence="11">
    <location>
        <begin position="366"/>
        <end position="600"/>
    </location>
</feature>
<feature type="transmembrane region" description="Helical" evidence="10">
    <location>
        <begin position="47"/>
        <end position="70"/>
    </location>
</feature>
<reference evidence="13 14" key="1">
    <citation type="submission" date="2014-08" db="EMBL/GenBank/DDBJ databases">
        <authorList>
            <person name="Moulin Lionel"/>
        </authorList>
    </citation>
    <scope>NUCLEOTIDE SEQUENCE [LARGE SCALE GENOMIC DNA]</scope>
</reference>
<dbReference type="CDD" id="cd18552">
    <property type="entry name" value="ABC_6TM_MsbA_like"/>
    <property type="match status" value="1"/>
</dbReference>
<dbReference type="InterPro" id="IPR003439">
    <property type="entry name" value="ABC_transporter-like_ATP-bd"/>
</dbReference>
<comment type="subcellular location">
    <subcellularLocation>
        <location evidence="1">Cell membrane</location>
        <topology evidence="1">Multi-pass membrane protein</topology>
    </subcellularLocation>
</comment>
<dbReference type="GeneID" id="31891012"/>
<evidence type="ECO:0000256" key="5">
    <source>
        <dbReference type="ARBA" id="ARBA00022741"/>
    </source>
</evidence>
<dbReference type="PROSITE" id="PS50929">
    <property type="entry name" value="ABC_TM1F"/>
    <property type="match status" value="1"/>
</dbReference>
<dbReference type="GO" id="GO:0005886">
    <property type="term" value="C:plasma membrane"/>
    <property type="evidence" value="ECO:0007669"/>
    <property type="project" value="UniProtKB-SubCell"/>
</dbReference>
<keyword evidence="3" id="KW-0813">Transport</keyword>
<dbReference type="Gene3D" id="1.20.1560.10">
    <property type="entry name" value="ABC transporter type 1, transmembrane domain"/>
    <property type="match status" value="1"/>
</dbReference>
<dbReference type="PANTHER" id="PTHR24221">
    <property type="entry name" value="ATP-BINDING CASSETTE SUB-FAMILY B"/>
    <property type="match status" value="1"/>
</dbReference>
<dbReference type="FunFam" id="3.40.50.300:FF:000287">
    <property type="entry name" value="Multidrug ABC transporter ATP-binding protein"/>
    <property type="match status" value="1"/>
</dbReference>
<evidence type="ECO:0000256" key="2">
    <source>
        <dbReference type="ARBA" id="ARBA00005417"/>
    </source>
</evidence>
<dbReference type="PROSITE" id="PS50893">
    <property type="entry name" value="ABC_TRANSPORTER_2"/>
    <property type="match status" value="1"/>
</dbReference>
<dbReference type="InterPro" id="IPR017871">
    <property type="entry name" value="ABC_transporter-like_CS"/>
</dbReference>
<evidence type="ECO:0000256" key="7">
    <source>
        <dbReference type="ARBA" id="ARBA00022989"/>
    </source>
</evidence>
<dbReference type="InterPro" id="IPR027417">
    <property type="entry name" value="P-loop_NTPase"/>
</dbReference>
<dbReference type="Gene3D" id="3.40.50.300">
    <property type="entry name" value="P-loop containing nucleotide triphosphate hydrolases"/>
    <property type="match status" value="1"/>
</dbReference>
<dbReference type="SUPFAM" id="SSF90123">
    <property type="entry name" value="ABC transporter transmembrane region"/>
    <property type="match status" value="1"/>
</dbReference>
<dbReference type="EMBL" id="CCNB01000013">
    <property type="protein sequence ID" value="CDX37427.1"/>
    <property type="molecule type" value="Genomic_DNA"/>
</dbReference>
<dbReference type="InterPro" id="IPR039421">
    <property type="entry name" value="Type_1_exporter"/>
</dbReference>
<keyword evidence="8 10" id="KW-0472">Membrane</keyword>
<sequence length="635" mass="69160">MRHPTRGKPRSAPDLTVQTSLKLKVQPTEVSAVLRRILAENGKEYRWTYVVAVACLLIVSGSTAFTAWIMAPMINQIFYERRSDMIVWICAGFMGASVLRGFAGYGQAVALAKIGNNLVARYQKRSFDHLMKLGVDFFNETRSGRLAAQVNENVGGIRDLLSLTLTSISRDAVSLVALVCVMIYQDPVLSLSSLLIGPPLIWAVIYITRRLRKINRESVLINSRLNGSVQEATQGIAIVKAFTLEEELARRIGIMADTAEQRNNKIARVSERLSPISEILGGLAITAVLAYSGYRALVLGQPPGAVFSFITALILAYDPARRLARTQVGMERALVNARMIYELLDLEPKQGDAPDAVEAKVTSGEVRFNHVTFGYNADTPVLRDLSFTAAAGKVTAVVGASGAGKSTMVALLQRFYDVDKGSIEVDGQDIAKVTKHSLRQSIAYVAQAPYLFEGTIRDNIRFGRLSATDAEIEQAAKLAAADEFIRQQPQGYDTPVGEGGSTLSGGQRQRVSIARAIVRQAPILLLDEATSALDNEAEARVQEALTHVMEGRTTIVIAHRLSTVVNADHIIVLEEGRLVEEGTHATLMADPHSVYARFHRIQGKKGLGLVDDVKASQTSAPAPRSRAKKTVRRSA</sequence>
<dbReference type="AlphaFoldDB" id="A0A090F0S3"/>
<dbReference type="GO" id="GO:0140359">
    <property type="term" value="F:ABC-type transporter activity"/>
    <property type="evidence" value="ECO:0007669"/>
    <property type="project" value="InterPro"/>
</dbReference>
<evidence type="ECO:0000256" key="6">
    <source>
        <dbReference type="ARBA" id="ARBA00022840"/>
    </source>
</evidence>
<organism evidence="13 14">
    <name type="scientific">Mesorhizobium plurifarium</name>
    <dbReference type="NCBI Taxonomy" id="69974"/>
    <lineage>
        <taxon>Bacteria</taxon>
        <taxon>Pseudomonadati</taxon>
        <taxon>Pseudomonadota</taxon>
        <taxon>Alphaproteobacteria</taxon>
        <taxon>Hyphomicrobiales</taxon>
        <taxon>Phyllobacteriaceae</taxon>
        <taxon>Mesorhizobium</taxon>
    </lineage>
</organism>
<feature type="transmembrane region" description="Helical" evidence="10">
    <location>
        <begin position="85"/>
        <end position="103"/>
    </location>
</feature>
<keyword evidence="5" id="KW-0547">Nucleotide-binding</keyword>
<keyword evidence="4 10" id="KW-0812">Transmembrane</keyword>
<dbReference type="Pfam" id="PF00664">
    <property type="entry name" value="ABC_membrane"/>
    <property type="match status" value="1"/>
</dbReference>
<dbReference type="PANTHER" id="PTHR24221:SF654">
    <property type="entry name" value="ATP-BINDING CASSETTE SUB-FAMILY B MEMBER 6"/>
    <property type="match status" value="1"/>
</dbReference>
<evidence type="ECO:0000256" key="9">
    <source>
        <dbReference type="SAM" id="MobiDB-lite"/>
    </source>
</evidence>
<feature type="compositionally biased region" description="Basic residues" evidence="9">
    <location>
        <begin position="625"/>
        <end position="635"/>
    </location>
</feature>
<gene>
    <name evidence="13" type="ORF">MPLDJ20_200051</name>
</gene>
<keyword evidence="7 10" id="KW-1133">Transmembrane helix</keyword>
<proteinExistence type="inferred from homology"/>
<dbReference type="GO" id="GO:0016887">
    <property type="term" value="F:ATP hydrolysis activity"/>
    <property type="evidence" value="ECO:0007669"/>
    <property type="project" value="InterPro"/>
</dbReference>
<dbReference type="PROSITE" id="PS00211">
    <property type="entry name" value="ABC_TRANSPORTER_1"/>
    <property type="match status" value="1"/>
</dbReference>